<evidence type="ECO:0000256" key="4">
    <source>
        <dbReference type="ARBA" id="ARBA00009503"/>
    </source>
</evidence>
<dbReference type="GO" id="GO:0046656">
    <property type="term" value="P:folic acid biosynthetic process"/>
    <property type="evidence" value="ECO:0007669"/>
    <property type="project" value="UniProtKB-KW"/>
</dbReference>
<dbReference type="InterPro" id="IPR045031">
    <property type="entry name" value="DHP_synth-like"/>
</dbReference>
<dbReference type="Gene3D" id="3.20.20.20">
    <property type="entry name" value="Dihydropteroate synthase-like"/>
    <property type="match status" value="1"/>
</dbReference>
<dbReference type="CDD" id="cd00739">
    <property type="entry name" value="DHPS"/>
    <property type="match status" value="1"/>
</dbReference>
<dbReference type="PANTHER" id="PTHR20941">
    <property type="entry name" value="FOLATE SYNTHESIS PROTEINS"/>
    <property type="match status" value="1"/>
</dbReference>
<dbReference type="NCBIfam" id="TIGR01496">
    <property type="entry name" value="DHPS"/>
    <property type="match status" value="1"/>
</dbReference>
<evidence type="ECO:0000256" key="6">
    <source>
        <dbReference type="ARBA" id="ARBA00022679"/>
    </source>
</evidence>
<dbReference type="GO" id="GO:0004156">
    <property type="term" value="F:dihydropteroate synthase activity"/>
    <property type="evidence" value="ECO:0007669"/>
    <property type="project" value="UniProtKB-EC"/>
</dbReference>
<keyword evidence="7" id="KW-0479">Metal-binding</keyword>
<organism evidence="11 12">
    <name type="scientific">Amycolatopsis vastitatis</name>
    <dbReference type="NCBI Taxonomy" id="1905142"/>
    <lineage>
        <taxon>Bacteria</taxon>
        <taxon>Bacillati</taxon>
        <taxon>Actinomycetota</taxon>
        <taxon>Actinomycetes</taxon>
        <taxon>Pseudonocardiales</taxon>
        <taxon>Pseudonocardiaceae</taxon>
        <taxon>Amycolatopsis</taxon>
    </lineage>
</organism>
<dbReference type="GO" id="GO:0046654">
    <property type="term" value="P:tetrahydrofolate biosynthetic process"/>
    <property type="evidence" value="ECO:0007669"/>
    <property type="project" value="TreeGrafter"/>
</dbReference>
<evidence type="ECO:0000256" key="7">
    <source>
        <dbReference type="ARBA" id="ARBA00022723"/>
    </source>
</evidence>
<dbReference type="AlphaFoldDB" id="A0A229SZG7"/>
<name>A0A229SZG7_9PSEU</name>
<dbReference type="EC" id="2.5.1.15" evidence="5"/>
<protein>
    <recommendedName>
        <fullName evidence="5">dihydropteroate synthase</fullName>
        <ecNumber evidence="5">2.5.1.15</ecNumber>
    </recommendedName>
</protein>
<evidence type="ECO:0000256" key="2">
    <source>
        <dbReference type="ARBA" id="ARBA00001946"/>
    </source>
</evidence>
<keyword evidence="6" id="KW-0808">Transferase</keyword>
<comment type="catalytic activity">
    <reaction evidence="1">
        <text>(7,8-dihydropterin-6-yl)methyl diphosphate + 4-aminobenzoate = 7,8-dihydropteroate + diphosphate</text>
        <dbReference type="Rhea" id="RHEA:19949"/>
        <dbReference type="ChEBI" id="CHEBI:17836"/>
        <dbReference type="ChEBI" id="CHEBI:17839"/>
        <dbReference type="ChEBI" id="CHEBI:33019"/>
        <dbReference type="ChEBI" id="CHEBI:72950"/>
        <dbReference type="EC" id="2.5.1.15"/>
    </reaction>
</comment>
<dbReference type="PANTHER" id="PTHR20941:SF1">
    <property type="entry name" value="FOLIC ACID SYNTHESIS PROTEIN FOL1"/>
    <property type="match status" value="1"/>
</dbReference>
<proteinExistence type="inferred from homology"/>
<evidence type="ECO:0000256" key="8">
    <source>
        <dbReference type="ARBA" id="ARBA00022842"/>
    </source>
</evidence>
<keyword evidence="8" id="KW-0460">Magnesium</keyword>
<dbReference type="GO" id="GO:0046872">
    <property type="term" value="F:metal ion binding"/>
    <property type="evidence" value="ECO:0007669"/>
    <property type="project" value="UniProtKB-KW"/>
</dbReference>
<accession>A0A229SZG7</accession>
<dbReference type="PROSITE" id="PS50972">
    <property type="entry name" value="PTERIN_BINDING"/>
    <property type="match status" value="1"/>
</dbReference>
<dbReference type="InterPro" id="IPR000489">
    <property type="entry name" value="Pterin-binding_dom"/>
</dbReference>
<dbReference type="Proteomes" id="UP000215199">
    <property type="component" value="Unassembled WGS sequence"/>
</dbReference>
<comment type="cofactor">
    <cofactor evidence="2">
        <name>Mg(2+)</name>
        <dbReference type="ChEBI" id="CHEBI:18420"/>
    </cofactor>
</comment>
<sequence>MRSFEVPAAGRTLRLGGRPWLMGVVNASPESFSDGAQVGTADAQLAHAAQLLAEGADIIDVGGESAITNREPLPVSEEIDRVVPVIERITRELGGLVSVDTYKPEVAEAAVAAGAVLVNDVSGLRDPALADVCAKTGAALLLMHTRAAPKQRLQDTGLYHDVTQDVVGFLADRMRVAMERGVPREALILDPGPDFAKTPSQTIEVLRHLNDLHALGRPLLMAVSRKDFIGALTGRRPNQRLAGTLAAVGYCVDGGGHILRVHDVGAVREYLVVRAALRGELAVDPGVALDESLRHERPNAGAAAE</sequence>
<dbReference type="InterPro" id="IPR011005">
    <property type="entry name" value="Dihydropteroate_synth-like_sf"/>
</dbReference>
<comment type="similarity">
    <text evidence="4">Belongs to the DHPS family.</text>
</comment>
<keyword evidence="9" id="KW-0289">Folate biosynthesis</keyword>
<dbReference type="InterPro" id="IPR006390">
    <property type="entry name" value="DHP_synth_dom"/>
</dbReference>
<gene>
    <name evidence="11" type="primary">folP</name>
    <name evidence="11" type="ORF">CF165_27720</name>
</gene>
<evidence type="ECO:0000313" key="12">
    <source>
        <dbReference type="Proteomes" id="UP000215199"/>
    </source>
</evidence>
<comment type="pathway">
    <text evidence="3">Cofactor biosynthesis; tetrahydrofolate biosynthesis; 7,8-dihydrofolate from 2-amino-4-hydroxy-6-hydroxymethyl-7,8-dihydropteridine diphosphate and 4-aminobenzoate: step 1/2.</text>
</comment>
<comment type="caution">
    <text evidence="11">The sequence shown here is derived from an EMBL/GenBank/DDBJ whole genome shotgun (WGS) entry which is preliminary data.</text>
</comment>
<dbReference type="GO" id="GO:0005829">
    <property type="term" value="C:cytosol"/>
    <property type="evidence" value="ECO:0007669"/>
    <property type="project" value="TreeGrafter"/>
</dbReference>
<evidence type="ECO:0000256" key="9">
    <source>
        <dbReference type="ARBA" id="ARBA00022909"/>
    </source>
</evidence>
<evidence type="ECO:0000313" key="11">
    <source>
        <dbReference type="EMBL" id="OXM64262.1"/>
    </source>
</evidence>
<keyword evidence="12" id="KW-1185">Reference proteome</keyword>
<feature type="domain" description="Pterin-binding" evidence="10">
    <location>
        <begin position="19"/>
        <end position="272"/>
    </location>
</feature>
<evidence type="ECO:0000259" key="10">
    <source>
        <dbReference type="PROSITE" id="PS50972"/>
    </source>
</evidence>
<dbReference type="OrthoDB" id="9811744at2"/>
<evidence type="ECO:0000256" key="5">
    <source>
        <dbReference type="ARBA" id="ARBA00012458"/>
    </source>
</evidence>
<dbReference type="EMBL" id="NMUL01000030">
    <property type="protein sequence ID" value="OXM64262.1"/>
    <property type="molecule type" value="Genomic_DNA"/>
</dbReference>
<reference evidence="12" key="1">
    <citation type="submission" date="2017-07" db="EMBL/GenBank/DDBJ databases">
        <title>Comparative genome mining reveals phylogenetic distribution patterns of secondary metabolites in Amycolatopsis.</title>
        <authorList>
            <person name="Adamek M."/>
            <person name="Alanjary M."/>
            <person name="Sales-Ortells H."/>
            <person name="Goodfellow M."/>
            <person name="Bull A.T."/>
            <person name="Kalinowski J."/>
            <person name="Ziemert N."/>
        </authorList>
    </citation>
    <scope>NUCLEOTIDE SEQUENCE [LARGE SCALE GENOMIC DNA]</scope>
    <source>
        <strain evidence="12">H5</strain>
    </source>
</reference>
<evidence type="ECO:0000256" key="3">
    <source>
        <dbReference type="ARBA" id="ARBA00004763"/>
    </source>
</evidence>
<evidence type="ECO:0000256" key="1">
    <source>
        <dbReference type="ARBA" id="ARBA00000012"/>
    </source>
</evidence>
<dbReference type="SUPFAM" id="SSF51717">
    <property type="entry name" value="Dihydropteroate synthetase-like"/>
    <property type="match status" value="1"/>
</dbReference>
<dbReference type="Pfam" id="PF00809">
    <property type="entry name" value="Pterin_bind"/>
    <property type="match status" value="1"/>
</dbReference>